<dbReference type="Gene3D" id="4.10.320.10">
    <property type="entry name" value="E3-binding domain"/>
    <property type="match status" value="1"/>
</dbReference>
<evidence type="ECO:0000256" key="1">
    <source>
        <dbReference type="ARBA" id="ARBA00007317"/>
    </source>
</evidence>
<organism evidence="3 4">
    <name type="scientific">Candidatus Akkermansia intestinigallinarum</name>
    <dbReference type="NCBI Taxonomy" id="2838431"/>
    <lineage>
        <taxon>Bacteria</taxon>
        <taxon>Pseudomonadati</taxon>
        <taxon>Verrucomicrobiota</taxon>
        <taxon>Verrucomicrobiia</taxon>
        <taxon>Verrucomicrobiales</taxon>
        <taxon>Akkermansiaceae</taxon>
        <taxon>Akkermansia</taxon>
    </lineage>
</organism>
<dbReference type="SUPFAM" id="SSF47005">
    <property type="entry name" value="Peripheral subunit-binding domain of 2-oxo acid dehydrogenase complex"/>
    <property type="match status" value="1"/>
</dbReference>
<protein>
    <submittedName>
        <fullName evidence="3">E3 binding domain-containing protein</fullName>
    </submittedName>
</protein>
<dbReference type="PROSITE" id="PS51826">
    <property type="entry name" value="PSBD"/>
    <property type="match status" value="1"/>
</dbReference>
<reference evidence="3" key="1">
    <citation type="journal article" date="2021" name="PeerJ">
        <title>Extensive microbial diversity within the chicken gut microbiome revealed by metagenomics and culture.</title>
        <authorList>
            <person name="Gilroy R."/>
            <person name="Ravi A."/>
            <person name="Getino M."/>
            <person name="Pursley I."/>
            <person name="Horton D.L."/>
            <person name="Alikhan N.F."/>
            <person name="Baker D."/>
            <person name="Gharbi K."/>
            <person name="Hall N."/>
            <person name="Watson M."/>
            <person name="Adriaenssens E.M."/>
            <person name="Foster-Nyarko E."/>
            <person name="Jarju S."/>
            <person name="Secka A."/>
            <person name="Antonio M."/>
            <person name="Oren A."/>
            <person name="Chaudhuri R.R."/>
            <person name="La Ragione R."/>
            <person name="Hildebrand F."/>
            <person name="Pallen M.J."/>
        </authorList>
    </citation>
    <scope>NUCLEOTIDE SEQUENCE</scope>
    <source>
        <strain evidence="3">14975</strain>
    </source>
</reference>
<dbReference type="InterPro" id="IPR036625">
    <property type="entry name" value="E3-bd_dom_sf"/>
</dbReference>
<evidence type="ECO:0000259" key="2">
    <source>
        <dbReference type="PROSITE" id="PS51826"/>
    </source>
</evidence>
<feature type="domain" description="Peripheral subunit-binding (PSBD)" evidence="2">
    <location>
        <begin position="2"/>
        <end position="39"/>
    </location>
</feature>
<proteinExistence type="inferred from homology"/>
<sequence>MLISPLARKLCERRGIDPGQLSGSGPRGRIMAADVLSPAGPLRRRGKTTYADPTLPPTRPQKDGYYIFDATVGMQALAEISLPIAVQCEKLLDRRYSLFDYIVRAVVKACCSCPVWEDAEGKIDVLLFEASGEKLSAIRDAKHKTIFRVARETRLNRDIPEGYAPHIVVCDAHTTRAQVAAHLSARKRPGFALLVRGQSQKVGILAGAEDLRSLELPYTLYVSTTIPETEASRIAARLQTLLYSPVSLLLLS</sequence>
<comment type="similarity">
    <text evidence="1">Belongs to the 2-oxoacid dehydrogenase family.</text>
</comment>
<evidence type="ECO:0000313" key="4">
    <source>
        <dbReference type="Proteomes" id="UP000823964"/>
    </source>
</evidence>
<accession>A0A9D1VC48</accession>
<gene>
    <name evidence="3" type="ORF">H9862_06585</name>
</gene>
<evidence type="ECO:0000313" key="3">
    <source>
        <dbReference type="EMBL" id="HIX20247.1"/>
    </source>
</evidence>
<dbReference type="AlphaFoldDB" id="A0A9D1VC48"/>
<dbReference type="Pfam" id="PF02817">
    <property type="entry name" value="E3_binding"/>
    <property type="match status" value="1"/>
</dbReference>
<dbReference type="Proteomes" id="UP000823964">
    <property type="component" value="Unassembled WGS sequence"/>
</dbReference>
<name>A0A9D1VC48_9BACT</name>
<dbReference type="InterPro" id="IPR004167">
    <property type="entry name" value="PSBD"/>
</dbReference>
<comment type="caution">
    <text evidence="3">The sequence shown here is derived from an EMBL/GenBank/DDBJ whole genome shotgun (WGS) entry which is preliminary data.</text>
</comment>
<dbReference type="EMBL" id="DXFQ01000120">
    <property type="protein sequence ID" value="HIX20247.1"/>
    <property type="molecule type" value="Genomic_DNA"/>
</dbReference>
<dbReference type="GO" id="GO:0016746">
    <property type="term" value="F:acyltransferase activity"/>
    <property type="evidence" value="ECO:0007669"/>
    <property type="project" value="InterPro"/>
</dbReference>
<reference evidence="3" key="2">
    <citation type="submission" date="2021-04" db="EMBL/GenBank/DDBJ databases">
        <authorList>
            <person name="Gilroy R."/>
        </authorList>
    </citation>
    <scope>NUCLEOTIDE SEQUENCE</scope>
    <source>
        <strain evidence="3">14975</strain>
    </source>
</reference>